<gene>
    <name evidence="1" type="ORF">EA26_09685</name>
</gene>
<dbReference type="Proteomes" id="UP000029994">
    <property type="component" value="Unassembled WGS sequence"/>
</dbReference>
<dbReference type="NCBIfam" id="TIGR01484">
    <property type="entry name" value="HAD-SF-IIB"/>
    <property type="match status" value="1"/>
</dbReference>
<dbReference type="InterPro" id="IPR036412">
    <property type="entry name" value="HAD-like_sf"/>
</dbReference>
<dbReference type="InterPro" id="IPR006379">
    <property type="entry name" value="HAD-SF_hydro_IIB"/>
</dbReference>
<dbReference type="GO" id="GO:0016791">
    <property type="term" value="F:phosphatase activity"/>
    <property type="evidence" value="ECO:0007669"/>
    <property type="project" value="TreeGrafter"/>
</dbReference>
<organism evidence="1 2">
    <name type="scientific">Vibrio navarrensis</name>
    <dbReference type="NCBI Taxonomy" id="29495"/>
    <lineage>
        <taxon>Bacteria</taxon>
        <taxon>Pseudomonadati</taxon>
        <taxon>Pseudomonadota</taxon>
        <taxon>Gammaproteobacteria</taxon>
        <taxon>Vibrionales</taxon>
        <taxon>Vibrionaceae</taxon>
        <taxon>Vibrio</taxon>
    </lineage>
</organism>
<dbReference type="GO" id="GO:0000287">
    <property type="term" value="F:magnesium ion binding"/>
    <property type="evidence" value="ECO:0007669"/>
    <property type="project" value="TreeGrafter"/>
</dbReference>
<dbReference type="NCBIfam" id="TIGR00099">
    <property type="entry name" value="Cof-subfamily"/>
    <property type="match status" value="1"/>
</dbReference>
<protein>
    <submittedName>
        <fullName evidence="1">HAD family hydrolase</fullName>
    </submittedName>
</protein>
<dbReference type="CDD" id="cd07518">
    <property type="entry name" value="HAD_YbiV-Like"/>
    <property type="match status" value="1"/>
</dbReference>
<dbReference type="GO" id="GO:0005829">
    <property type="term" value="C:cytosol"/>
    <property type="evidence" value="ECO:0007669"/>
    <property type="project" value="TreeGrafter"/>
</dbReference>
<dbReference type="STRING" id="29495.EA26_09685"/>
<dbReference type="Gene3D" id="3.40.50.1000">
    <property type="entry name" value="HAD superfamily/HAD-like"/>
    <property type="match status" value="1"/>
</dbReference>
<dbReference type="eggNOG" id="COG0561">
    <property type="taxonomic scope" value="Bacteria"/>
</dbReference>
<dbReference type="Pfam" id="PF08282">
    <property type="entry name" value="Hydrolase_3"/>
    <property type="match status" value="1"/>
</dbReference>
<dbReference type="SUPFAM" id="SSF56784">
    <property type="entry name" value="HAD-like"/>
    <property type="match status" value="1"/>
</dbReference>
<dbReference type="AlphaFoldDB" id="A0A099LTY4"/>
<dbReference type="Gene3D" id="3.30.1240.10">
    <property type="match status" value="1"/>
</dbReference>
<proteinExistence type="predicted"/>
<sequence length="266" mass="29807">MSLSDLKFIAADMDGTLLDENSQLNPAFFPMFEQLQARGILFAAASGRQYYSLIKTFEPVKERMLFIAENGTLVMHKGEELYSCTIAKEQIDAIVTAARSIEGAHIVLCGKKSAYIETQDAQALEEFAKYYHRCAYVTDLLAVEDDFIKVAICHFGGAEDLVNPRMKALFGETHQVVVSAKIWLDVMNAQASKGAAIKHLQQTLGFSFEQTMSFGDYLNDTEMLNESFYSYAMENAHEHIKQIARFRAPSNREAGVFQVITQQVLA</sequence>
<dbReference type="InterPro" id="IPR000150">
    <property type="entry name" value="Cof"/>
</dbReference>
<keyword evidence="2" id="KW-1185">Reference proteome</keyword>
<dbReference type="PANTHER" id="PTHR10000:SF53">
    <property type="entry name" value="5-AMINO-6-(5-PHOSPHO-D-RIBITYLAMINO)URACIL PHOSPHATASE YBJI-RELATED"/>
    <property type="match status" value="1"/>
</dbReference>
<reference evidence="1 2" key="1">
    <citation type="submission" date="2014-04" db="EMBL/GenBank/DDBJ databases">
        <title>Genome sequencing of Vibrio navarrensis strains.</title>
        <authorList>
            <person name="Gladney L.M."/>
            <person name="Katz L.S."/>
            <person name="Marino-Ramirez L."/>
            <person name="Jordan I.K."/>
        </authorList>
    </citation>
    <scope>NUCLEOTIDE SEQUENCE [LARGE SCALE GENOMIC DNA]</scope>
    <source>
        <strain evidence="1 2">ATCC 51183</strain>
    </source>
</reference>
<dbReference type="EMBL" id="JMCG01000001">
    <property type="protein sequence ID" value="KGK11565.1"/>
    <property type="molecule type" value="Genomic_DNA"/>
</dbReference>
<dbReference type="RefSeq" id="WP_039427079.1">
    <property type="nucleotide sequence ID" value="NZ_CP061844.1"/>
</dbReference>
<dbReference type="SFLD" id="SFLDG01144">
    <property type="entry name" value="C2.B.4:_PGP_Like"/>
    <property type="match status" value="1"/>
</dbReference>
<comment type="caution">
    <text evidence="1">The sequence shown here is derived from an EMBL/GenBank/DDBJ whole genome shotgun (WGS) entry which is preliminary data.</text>
</comment>
<keyword evidence="1" id="KW-0378">Hydrolase</keyword>
<dbReference type="PANTHER" id="PTHR10000">
    <property type="entry name" value="PHOSPHOSERINE PHOSPHATASE"/>
    <property type="match status" value="1"/>
</dbReference>
<name>A0A099LTY4_9VIBR</name>
<evidence type="ECO:0000313" key="2">
    <source>
        <dbReference type="Proteomes" id="UP000029994"/>
    </source>
</evidence>
<dbReference type="GeneID" id="43683454"/>
<evidence type="ECO:0000313" key="1">
    <source>
        <dbReference type="EMBL" id="KGK11565.1"/>
    </source>
</evidence>
<dbReference type="SFLD" id="SFLDS00003">
    <property type="entry name" value="Haloacid_Dehalogenase"/>
    <property type="match status" value="1"/>
</dbReference>
<accession>A0A099LTY4</accession>
<dbReference type="SFLD" id="SFLDG01140">
    <property type="entry name" value="C2.B:_Phosphomannomutase_and_P"/>
    <property type="match status" value="1"/>
</dbReference>
<dbReference type="InterPro" id="IPR023214">
    <property type="entry name" value="HAD_sf"/>
</dbReference>